<dbReference type="GO" id="GO:0016887">
    <property type="term" value="F:ATP hydrolysis activity"/>
    <property type="evidence" value="ECO:0007669"/>
    <property type="project" value="InterPro"/>
</dbReference>
<dbReference type="RefSeq" id="WP_142092205.1">
    <property type="nucleotide sequence ID" value="NZ_BAAAMD010000003.1"/>
</dbReference>
<dbReference type="InterPro" id="IPR050763">
    <property type="entry name" value="ABC_transporter_ATP-binding"/>
</dbReference>
<keyword evidence="2" id="KW-0813">Transport</keyword>
<dbReference type="OrthoDB" id="5193808at2"/>
<gene>
    <name evidence="7" type="ORF">FB460_0112</name>
</gene>
<keyword evidence="3" id="KW-0547">Nucleotide-binding</keyword>
<keyword evidence="8" id="KW-1185">Reference proteome</keyword>
<dbReference type="GO" id="GO:0005886">
    <property type="term" value="C:plasma membrane"/>
    <property type="evidence" value="ECO:0007669"/>
    <property type="project" value="UniProtKB-SubCell"/>
</dbReference>
<proteinExistence type="predicted"/>
<dbReference type="InterPro" id="IPR003439">
    <property type="entry name" value="ABC_transporter-like_ATP-bd"/>
</dbReference>
<dbReference type="PROSITE" id="PS00211">
    <property type="entry name" value="ABC_TRANSPORTER_1"/>
    <property type="match status" value="1"/>
</dbReference>
<evidence type="ECO:0000256" key="3">
    <source>
        <dbReference type="ARBA" id="ARBA00022741"/>
    </source>
</evidence>
<dbReference type="InterPro" id="IPR027417">
    <property type="entry name" value="P-loop_NTPase"/>
</dbReference>
<organism evidence="7 8">
    <name type="scientific">Propioniferax innocua</name>
    <dbReference type="NCBI Taxonomy" id="1753"/>
    <lineage>
        <taxon>Bacteria</taxon>
        <taxon>Bacillati</taxon>
        <taxon>Actinomycetota</taxon>
        <taxon>Actinomycetes</taxon>
        <taxon>Propionibacteriales</taxon>
        <taxon>Propionibacteriaceae</taxon>
        <taxon>Propioniferax</taxon>
    </lineage>
</organism>
<evidence type="ECO:0000256" key="4">
    <source>
        <dbReference type="ARBA" id="ARBA00022840"/>
    </source>
</evidence>
<dbReference type="AlphaFoldDB" id="A0A542ZQ46"/>
<evidence type="ECO:0000259" key="6">
    <source>
        <dbReference type="PROSITE" id="PS50893"/>
    </source>
</evidence>
<evidence type="ECO:0000256" key="5">
    <source>
        <dbReference type="ARBA" id="ARBA00023251"/>
    </source>
</evidence>
<keyword evidence="5" id="KW-0046">Antibiotic resistance</keyword>
<evidence type="ECO:0000313" key="7">
    <source>
        <dbReference type="EMBL" id="TQL62340.1"/>
    </source>
</evidence>
<evidence type="ECO:0000256" key="1">
    <source>
        <dbReference type="ARBA" id="ARBA00004202"/>
    </source>
</evidence>
<dbReference type="EMBL" id="VFOR01000001">
    <property type="protein sequence ID" value="TQL62340.1"/>
    <property type="molecule type" value="Genomic_DNA"/>
</dbReference>
<dbReference type="CDD" id="cd03230">
    <property type="entry name" value="ABC_DR_subfamily_A"/>
    <property type="match status" value="1"/>
</dbReference>
<reference evidence="7 8" key="1">
    <citation type="submission" date="2019-06" db="EMBL/GenBank/DDBJ databases">
        <title>Sequencing the genomes of 1000 actinobacteria strains.</title>
        <authorList>
            <person name="Klenk H.-P."/>
        </authorList>
    </citation>
    <scope>NUCLEOTIDE SEQUENCE [LARGE SCALE GENOMIC DNA]</scope>
    <source>
        <strain evidence="7 8">DSM 8251</strain>
    </source>
</reference>
<dbReference type="InterPro" id="IPR003593">
    <property type="entry name" value="AAA+_ATPase"/>
</dbReference>
<protein>
    <submittedName>
        <fullName evidence="7">ABC-2 type transport system ATP-binding protein</fullName>
    </submittedName>
</protein>
<keyword evidence="4 7" id="KW-0067">ATP-binding</keyword>
<dbReference type="PANTHER" id="PTHR42711:SF16">
    <property type="entry name" value="ABC TRANSPORTER ATP-BINDING PROTEIN"/>
    <property type="match status" value="1"/>
</dbReference>
<dbReference type="SMART" id="SM00382">
    <property type="entry name" value="AAA"/>
    <property type="match status" value="1"/>
</dbReference>
<evidence type="ECO:0000256" key="2">
    <source>
        <dbReference type="ARBA" id="ARBA00022448"/>
    </source>
</evidence>
<sequence>MALIQVSGLTKSYGPKQVLRGIDLAVDEGEIVGILGPNGSGKTTAVECIGGLRTPDAGQIAVAGHDPRGAGAELRELLGMQLQQCRLPARIKVGEALALYSSFYTDPRPNEELLERFDLADQRGTRFVNLSGGQQQRLSVALALIGRPRVAFLDELTTGLDPSARRDIWSYLELLRNDGVTMILVTHFMEEAQYLCDRVVILSEGRIIAEGAPDEVAGSGGSQEISFDASTDIPLTELQELPAVTDVSVARGRVIVHGGEEAPQQVIAAMTQRGIPTQRLRITTPTLDDAFLSLTQHNHHEPEAPEEQ</sequence>
<dbReference type="InterPro" id="IPR017871">
    <property type="entry name" value="ABC_transporter-like_CS"/>
</dbReference>
<dbReference type="PANTHER" id="PTHR42711">
    <property type="entry name" value="ABC TRANSPORTER ATP-BINDING PROTEIN"/>
    <property type="match status" value="1"/>
</dbReference>
<evidence type="ECO:0000313" key="8">
    <source>
        <dbReference type="Proteomes" id="UP000316196"/>
    </source>
</evidence>
<dbReference type="GO" id="GO:0046677">
    <property type="term" value="P:response to antibiotic"/>
    <property type="evidence" value="ECO:0007669"/>
    <property type="project" value="UniProtKB-KW"/>
</dbReference>
<feature type="domain" description="ABC transporter" evidence="6">
    <location>
        <begin position="4"/>
        <end position="229"/>
    </location>
</feature>
<dbReference type="Pfam" id="PF00005">
    <property type="entry name" value="ABC_tran"/>
    <property type="match status" value="1"/>
</dbReference>
<dbReference type="SUPFAM" id="SSF52540">
    <property type="entry name" value="P-loop containing nucleoside triphosphate hydrolases"/>
    <property type="match status" value="1"/>
</dbReference>
<dbReference type="Proteomes" id="UP000316196">
    <property type="component" value="Unassembled WGS sequence"/>
</dbReference>
<name>A0A542ZQ46_9ACTN</name>
<comment type="caution">
    <text evidence="7">The sequence shown here is derived from an EMBL/GenBank/DDBJ whole genome shotgun (WGS) entry which is preliminary data.</text>
</comment>
<dbReference type="GO" id="GO:0005524">
    <property type="term" value="F:ATP binding"/>
    <property type="evidence" value="ECO:0007669"/>
    <property type="project" value="UniProtKB-KW"/>
</dbReference>
<comment type="subcellular location">
    <subcellularLocation>
        <location evidence="1">Cell membrane</location>
        <topology evidence="1">Peripheral membrane protein</topology>
    </subcellularLocation>
</comment>
<accession>A0A542ZQ46</accession>
<dbReference type="PROSITE" id="PS50893">
    <property type="entry name" value="ABC_TRANSPORTER_2"/>
    <property type="match status" value="1"/>
</dbReference>
<dbReference type="Gene3D" id="3.40.50.300">
    <property type="entry name" value="P-loop containing nucleotide triphosphate hydrolases"/>
    <property type="match status" value="1"/>
</dbReference>